<protein>
    <submittedName>
        <fullName evidence="1">Uncharacterized protein</fullName>
    </submittedName>
</protein>
<gene>
    <name evidence="1" type="ORF">CLV47_12050</name>
</gene>
<accession>A0A2T0ZQI7</accession>
<name>A0A2T0ZQI7_9ACTN</name>
<evidence type="ECO:0000313" key="1">
    <source>
        <dbReference type="EMBL" id="PRZ38583.1"/>
    </source>
</evidence>
<reference evidence="1 2" key="1">
    <citation type="submission" date="2018-03" db="EMBL/GenBank/DDBJ databases">
        <title>Genomic Encyclopedia of Archaeal and Bacterial Type Strains, Phase II (KMG-II): from individual species to whole genera.</title>
        <authorList>
            <person name="Goeker M."/>
        </authorList>
    </citation>
    <scope>NUCLEOTIDE SEQUENCE [LARGE SCALE GENOMIC DNA]</scope>
    <source>
        <strain evidence="1 2">DSM 100065</strain>
    </source>
</reference>
<dbReference type="Proteomes" id="UP000237752">
    <property type="component" value="Unassembled WGS sequence"/>
</dbReference>
<keyword evidence="2" id="KW-1185">Reference proteome</keyword>
<proteinExistence type="predicted"/>
<dbReference type="AlphaFoldDB" id="A0A2T0ZQI7"/>
<organism evidence="1 2">
    <name type="scientific">Antricoccus suffuscus</name>
    <dbReference type="NCBI Taxonomy" id="1629062"/>
    <lineage>
        <taxon>Bacteria</taxon>
        <taxon>Bacillati</taxon>
        <taxon>Actinomycetota</taxon>
        <taxon>Actinomycetes</taxon>
        <taxon>Geodermatophilales</taxon>
        <taxon>Antricoccaceae</taxon>
        <taxon>Antricoccus</taxon>
    </lineage>
</organism>
<evidence type="ECO:0000313" key="2">
    <source>
        <dbReference type="Proteomes" id="UP000237752"/>
    </source>
</evidence>
<comment type="caution">
    <text evidence="1">The sequence shown here is derived from an EMBL/GenBank/DDBJ whole genome shotgun (WGS) entry which is preliminary data.</text>
</comment>
<sequence>MSFGCGDGGRSGKVLHVRWTRLFADLESRLDAERDADLTAEVAERTRIEVGKVALVDRLRAAVGRRVVITTVAGTPYAAQVEAIGPDWLVVVDDWQDERLISLSSVAAIGQLPTAIAAPYDEARRQIAARLDLRHALRGIARDRSAVRVTTIGAVTMSGTIDRVGADFIDLAEHHLDESRRIGKVTSVQTLPIGAFVEAVRLNR</sequence>
<dbReference type="EMBL" id="PVUE01000020">
    <property type="protein sequence ID" value="PRZ38583.1"/>
    <property type="molecule type" value="Genomic_DNA"/>
</dbReference>